<organism evidence="2 3">
    <name type="scientific">Athelia psychrophila</name>
    <dbReference type="NCBI Taxonomy" id="1759441"/>
    <lineage>
        <taxon>Eukaryota</taxon>
        <taxon>Fungi</taxon>
        <taxon>Dikarya</taxon>
        <taxon>Basidiomycota</taxon>
        <taxon>Agaricomycotina</taxon>
        <taxon>Agaricomycetes</taxon>
        <taxon>Agaricomycetidae</taxon>
        <taxon>Atheliales</taxon>
        <taxon>Atheliaceae</taxon>
        <taxon>Athelia</taxon>
    </lineage>
</organism>
<accession>A0A167SS45</accession>
<dbReference type="Proteomes" id="UP000076532">
    <property type="component" value="Unassembled WGS sequence"/>
</dbReference>
<sequence length="166" mass="17804">MPDGRAESAGKKLFAGISAAAGLASTGPAAPVLVPVVAVLTLAKWVYDLYQQIPDILTRLMTYVVNLVLVMQLLFLVLAAGKAKMSTPLIKRVIEAYHDSDVKVAVQVSIKTYVTESGGFSKMGRDKAFDTVDGLLKRYCESKEISDLTKEILSSNVLAAEQSNAP</sequence>
<feature type="transmembrane region" description="Helical" evidence="1">
    <location>
        <begin position="60"/>
        <end position="81"/>
    </location>
</feature>
<evidence type="ECO:0000313" key="3">
    <source>
        <dbReference type="Proteomes" id="UP000076532"/>
    </source>
</evidence>
<evidence type="ECO:0000313" key="2">
    <source>
        <dbReference type="EMBL" id="KZP02187.1"/>
    </source>
</evidence>
<proteinExistence type="predicted"/>
<evidence type="ECO:0000256" key="1">
    <source>
        <dbReference type="SAM" id="Phobius"/>
    </source>
</evidence>
<keyword evidence="1" id="KW-0812">Transmembrane</keyword>
<dbReference type="OrthoDB" id="391988at2759"/>
<gene>
    <name evidence="2" type="ORF">FIBSPDRAFT_970314</name>
</gene>
<feature type="transmembrane region" description="Helical" evidence="1">
    <location>
        <begin position="12"/>
        <end position="40"/>
    </location>
</feature>
<keyword evidence="1" id="KW-1133">Transmembrane helix</keyword>
<keyword evidence="3" id="KW-1185">Reference proteome</keyword>
<protein>
    <submittedName>
        <fullName evidence="2">Uncharacterized protein</fullName>
    </submittedName>
</protein>
<reference evidence="2 3" key="1">
    <citation type="journal article" date="2016" name="Mol. Biol. Evol.">
        <title>Comparative Genomics of Early-Diverging Mushroom-Forming Fungi Provides Insights into the Origins of Lignocellulose Decay Capabilities.</title>
        <authorList>
            <person name="Nagy L.G."/>
            <person name="Riley R."/>
            <person name="Tritt A."/>
            <person name="Adam C."/>
            <person name="Daum C."/>
            <person name="Floudas D."/>
            <person name="Sun H."/>
            <person name="Yadav J.S."/>
            <person name="Pangilinan J."/>
            <person name="Larsson K.H."/>
            <person name="Matsuura K."/>
            <person name="Barry K."/>
            <person name="Labutti K."/>
            <person name="Kuo R."/>
            <person name="Ohm R.A."/>
            <person name="Bhattacharya S.S."/>
            <person name="Shirouzu T."/>
            <person name="Yoshinaga Y."/>
            <person name="Martin F.M."/>
            <person name="Grigoriev I.V."/>
            <person name="Hibbett D.S."/>
        </authorList>
    </citation>
    <scope>NUCLEOTIDE SEQUENCE [LARGE SCALE GENOMIC DNA]</scope>
    <source>
        <strain evidence="2 3">CBS 109695</strain>
    </source>
</reference>
<name>A0A167SS45_9AGAM</name>
<keyword evidence="1" id="KW-0472">Membrane</keyword>
<dbReference type="EMBL" id="KV418855">
    <property type="protein sequence ID" value="KZP02187.1"/>
    <property type="molecule type" value="Genomic_DNA"/>
</dbReference>
<dbReference type="AlphaFoldDB" id="A0A167SS45"/>